<dbReference type="InterPro" id="IPR036515">
    <property type="entry name" value="Transposase_17_sf"/>
</dbReference>
<dbReference type="SUPFAM" id="SSF143422">
    <property type="entry name" value="Transposase IS200-like"/>
    <property type="match status" value="1"/>
</dbReference>
<protein>
    <submittedName>
        <fullName evidence="2">Transposase</fullName>
    </submittedName>
</protein>
<dbReference type="GO" id="GO:0003677">
    <property type="term" value="F:DNA binding"/>
    <property type="evidence" value="ECO:0007669"/>
    <property type="project" value="InterPro"/>
</dbReference>
<evidence type="ECO:0000313" key="3">
    <source>
        <dbReference type="Proteomes" id="UP000179118"/>
    </source>
</evidence>
<dbReference type="SMART" id="SM01321">
    <property type="entry name" value="Y1_Tnp"/>
    <property type="match status" value="1"/>
</dbReference>
<dbReference type="GO" id="GO:0004803">
    <property type="term" value="F:transposase activity"/>
    <property type="evidence" value="ECO:0007669"/>
    <property type="project" value="InterPro"/>
</dbReference>
<sequence>MTPQKGYHCAYGTHYHIVFPVKYRKALLSDDVTKTIKEISKGLEERYDLTIEQVGCDSDHIHLLVSIHPKYSIGQFVRLYKSITAKQVFLKFPEVKKDLWGGEFWTDGYYVATVGEKANWSIVERYVKNQWKHDEKPPTLW</sequence>
<proteinExistence type="predicted"/>
<dbReference type="PANTHER" id="PTHR33360:SF2">
    <property type="entry name" value="TRANSPOSASE FOR INSERTION SEQUENCE ELEMENT IS200"/>
    <property type="match status" value="1"/>
</dbReference>
<name>A0A1G2SAD6_9BACT</name>
<dbReference type="EMBL" id="MHUT01000001">
    <property type="protein sequence ID" value="OHA82014.1"/>
    <property type="molecule type" value="Genomic_DNA"/>
</dbReference>
<feature type="domain" description="Transposase IS200-like" evidence="1">
    <location>
        <begin position="10"/>
        <end position="130"/>
    </location>
</feature>
<dbReference type="InterPro" id="IPR002686">
    <property type="entry name" value="Transposase_17"/>
</dbReference>
<evidence type="ECO:0000259" key="1">
    <source>
        <dbReference type="SMART" id="SM01321"/>
    </source>
</evidence>
<dbReference type="Proteomes" id="UP000179118">
    <property type="component" value="Unassembled WGS sequence"/>
</dbReference>
<dbReference type="GO" id="GO:0006313">
    <property type="term" value="P:DNA transposition"/>
    <property type="evidence" value="ECO:0007669"/>
    <property type="project" value="InterPro"/>
</dbReference>
<dbReference type="Pfam" id="PF01797">
    <property type="entry name" value="Y1_Tnp"/>
    <property type="match status" value="1"/>
</dbReference>
<dbReference type="PANTHER" id="PTHR33360">
    <property type="entry name" value="TRANSPOSASE FOR INSERTION SEQUENCE ELEMENT IS200"/>
    <property type="match status" value="1"/>
</dbReference>
<gene>
    <name evidence="2" type="ORF">A3D51_00060</name>
</gene>
<evidence type="ECO:0000313" key="2">
    <source>
        <dbReference type="EMBL" id="OHA82014.1"/>
    </source>
</evidence>
<accession>A0A1G2SAD6</accession>
<dbReference type="AlphaFoldDB" id="A0A1G2SAD6"/>
<organism evidence="2 3">
    <name type="scientific">Candidatus Yonathbacteria bacterium RIFCSPHIGHO2_02_FULL_44_14</name>
    <dbReference type="NCBI Taxonomy" id="1802724"/>
    <lineage>
        <taxon>Bacteria</taxon>
        <taxon>Candidatus Yonathiibacteriota</taxon>
    </lineage>
</organism>
<comment type="caution">
    <text evidence="2">The sequence shown here is derived from an EMBL/GenBank/DDBJ whole genome shotgun (WGS) entry which is preliminary data.</text>
</comment>
<reference evidence="2 3" key="1">
    <citation type="journal article" date="2016" name="Nat. Commun.">
        <title>Thousands of microbial genomes shed light on interconnected biogeochemical processes in an aquifer system.</title>
        <authorList>
            <person name="Anantharaman K."/>
            <person name="Brown C.T."/>
            <person name="Hug L.A."/>
            <person name="Sharon I."/>
            <person name="Castelle C.J."/>
            <person name="Probst A.J."/>
            <person name="Thomas B.C."/>
            <person name="Singh A."/>
            <person name="Wilkins M.J."/>
            <person name="Karaoz U."/>
            <person name="Brodie E.L."/>
            <person name="Williams K.H."/>
            <person name="Hubbard S.S."/>
            <person name="Banfield J.F."/>
        </authorList>
    </citation>
    <scope>NUCLEOTIDE SEQUENCE [LARGE SCALE GENOMIC DNA]</scope>
</reference>
<dbReference type="Gene3D" id="3.30.70.1290">
    <property type="entry name" value="Transposase IS200-like"/>
    <property type="match status" value="1"/>
</dbReference>
<dbReference type="NCBIfam" id="NF033573">
    <property type="entry name" value="transpos_IS200"/>
    <property type="match status" value="1"/>
</dbReference>